<evidence type="ECO:0000256" key="3">
    <source>
        <dbReference type="SAM" id="SignalP"/>
    </source>
</evidence>
<gene>
    <name evidence="4" type="ORF">HXN55_03020</name>
</gene>
<dbReference type="RefSeq" id="WP_278489312.1">
    <property type="nucleotide sequence ID" value="NZ_JABZTM010000021.1"/>
</dbReference>
<dbReference type="InterPro" id="IPR032675">
    <property type="entry name" value="LRR_dom_sf"/>
</dbReference>
<dbReference type="NCBIfam" id="TIGR04183">
    <property type="entry name" value="Por_Secre_tail"/>
    <property type="match status" value="1"/>
</dbReference>
<dbReference type="Proteomes" id="UP000787419">
    <property type="component" value="Unassembled WGS sequence"/>
</dbReference>
<evidence type="ECO:0000256" key="1">
    <source>
        <dbReference type="ARBA" id="ARBA00022614"/>
    </source>
</evidence>
<dbReference type="SUPFAM" id="SSF52058">
    <property type="entry name" value="L domain-like"/>
    <property type="match status" value="1"/>
</dbReference>
<reference evidence="4" key="1">
    <citation type="submission" date="2020-04" db="EMBL/GenBank/DDBJ databases">
        <title>Deep metagenomics examines the oral microbiome during advanced dental caries in children, revealing novel taxa and co-occurrences with host molecules.</title>
        <authorList>
            <person name="Baker J.L."/>
            <person name="Morton J.T."/>
            <person name="Dinis M."/>
            <person name="Alvarez R."/>
            <person name="Tran N.C."/>
            <person name="Knight R."/>
            <person name="Edlund A."/>
        </authorList>
    </citation>
    <scope>NUCLEOTIDE SEQUENCE</scope>
    <source>
        <strain evidence="4">JCVI_32_bin.50</strain>
    </source>
</reference>
<name>A0A9D5X161_9BACT</name>
<keyword evidence="1" id="KW-0433">Leucine-rich repeat</keyword>
<organism evidence="4 5">
    <name type="scientific">Prevotella nigrescens</name>
    <dbReference type="NCBI Taxonomy" id="28133"/>
    <lineage>
        <taxon>Bacteria</taxon>
        <taxon>Pseudomonadati</taxon>
        <taxon>Bacteroidota</taxon>
        <taxon>Bacteroidia</taxon>
        <taxon>Bacteroidales</taxon>
        <taxon>Prevotellaceae</taxon>
        <taxon>Prevotella</taxon>
    </lineage>
</organism>
<proteinExistence type="predicted"/>
<evidence type="ECO:0000256" key="2">
    <source>
        <dbReference type="ARBA" id="ARBA00022737"/>
    </source>
</evidence>
<evidence type="ECO:0000313" key="5">
    <source>
        <dbReference type="Proteomes" id="UP000787419"/>
    </source>
</evidence>
<dbReference type="PANTHER" id="PTHR45617">
    <property type="entry name" value="LEUCINE RICH REPEAT FAMILY PROTEIN"/>
    <property type="match status" value="1"/>
</dbReference>
<dbReference type="InterPro" id="IPR026444">
    <property type="entry name" value="Secre_tail"/>
</dbReference>
<evidence type="ECO:0000313" key="4">
    <source>
        <dbReference type="EMBL" id="MBF1446351.1"/>
    </source>
</evidence>
<keyword evidence="2" id="KW-0677">Repeat</keyword>
<feature type="signal peptide" evidence="3">
    <location>
        <begin position="1"/>
        <end position="26"/>
    </location>
</feature>
<dbReference type="EMBL" id="JABZTM010000021">
    <property type="protein sequence ID" value="MBF1446351.1"/>
    <property type="molecule type" value="Genomic_DNA"/>
</dbReference>
<dbReference type="PANTHER" id="PTHR45617:SF172">
    <property type="entry name" value="LEUCINE-RICH REPEAT-CONTAINING PROTEIN 15-LIKE"/>
    <property type="match status" value="1"/>
</dbReference>
<dbReference type="Gene3D" id="3.80.10.10">
    <property type="entry name" value="Ribonuclease Inhibitor"/>
    <property type="match status" value="2"/>
</dbReference>
<accession>A0A9D5X161</accession>
<protein>
    <submittedName>
        <fullName evidence="4">T9SS type A sorting domain-containing protein</fullName>
    </submittedName>
</protein>
<keyword evidence="3" id="KW-0732">Signal</keyword>
<sequence>MKKVTTKGMLLLILLFLAGIVQFTQAQEIVLKTQLETNPAKSALFKLKINAPKGSTYNIDYGDGTEAITKKGNGYNEYTDHHFADMAKVKEHEVRIWGANFTEFMVISNQKVTEINLTDCTELINFSCANSKLKKLDLSKCEKLKKVICNANEIEKLLIPNNVTWLDFKLNRLALADFPKKNGMYTYGPMRPAYLSADKINGLTVDLTDFLKYNETTSTFQWYRYNGKGNDADPAMLIDPQTYKEKNGVFTFSQSFEKEIYCVVANTELPRLNNINDHYGIMPIKLNGKPKELEQVHAAFVTDKFTTDGLPFELTLSALKDNSPCNINWGDGVIDELVLNKEAKVVKHNFIDAKVDKQHLVQIECVDIDLVKLPEVCGLIRFEACNADSPVKRLVLDNNRIATLDLTYFKQCEEISANGCYANEIKLPVTATLRKLSLNGNNITQIALSGYKKMEELSLERNKLTEIDLRQLNNLTKVNIEYNKISNLKLNGDYAKLSEMKCGHNAIPMYMLPEKKNMTVYMYAPQESYDIPEALINGYTVDLSRFNNLKGVTGNPQPTTYMWLTTDNTSTPIIKALHYDEKDGIFTFKLPETTKMYCSMQTSAFPDLALEAQNYHTKPITMKAVTNNIGNIEDNKAGIRICQLANAVTVSAKSDTTIHIYNMQGKHIASRSIKANEFVTIPLPEGIYIAKVQGMKYMKFIVS</sequence>
<feature type="chain" id="PRO_5039239049" evidence="3">
    <location>
        <begin position="27"/>
        <end position="703"/>
    </location>
</feature>
<comment type="caution">
    <text evidence="4">The sequence shown here is derived from an EMBL/GenBank/DDBJ whole genome shotgun (WGS) entry which is preliminary data.</text>
</comment>
<dbReference type="AlphaFoldDB" id="A0A9D5X161"/>